<dbReference type="AlphaFoldDB" id="A0A0D0AS94"/>
<dbReference type="EMBL" id="KN835474">
    <property type="protein sequence ID" value="KIK37117.1"/>
    <property type="molecule type" value="Genomic_DNA"/>
</dbReference>
<dbReference type="Gene3D" id="1.20.120.550">
    <property type="entry name" value="Membrane associated eicosanoid/glutathione metabolism-like domain"/>
    <property type="match status" value="1"/>
</dbReference>
<comment type="subcellular location">
    <subcellularLocation>
        <location evidence="1">Membrane</location>
        <topology evidence="1">Multi-pass membrane protein</topology>
    </subcellularLocation>
</comment>
<evidence type="ECO:0000256" key="3">
    <source>
        <dbReference type="ARBA" id="ARBA00022989"/>
    </source>
</evidence>
<dbReference type="GO" id="GO:0016020">
    <property type="term" value="C:membrane"/>
    <property type="evidence" value="ECO:0007669"/>
    <property type="project" value="UniProtKB-SubCell"/>
</dbReference>
<feature type="transmembrane region" description="Helical" evidence="5">
    <location>
        <begin position="90"/>
        <end position="110"/>
    </location>
</feature>
<accession>A0A0D0AS94</accession>
<reference evidence="7" key="2">
    <citation type="submission" date="2015-01" db="EMBL/GenBank/DDBJ databases">
        <title>Evolutionary Origins and Diversification of the Mycorrhizal Mutualists.</title>
        <authorList>
            <consortium name="DOE Joint Genome Institute"/>
            <consortium name="Mycorrhizal Genomics Consortium"/>
            <person name="Kohler A."/>
            <person name="Kuo A."/>
            <person name="Nagy L.G."/>
            <person name="Floudas D."/>
            <person name="Copeland A."/>
            <person name="Barry K.W."/>
            <person name="Cichocki N."/>
            <person name="Veneault-Fourrey C."/>
            <person name="LaButti K."/>
            <person name="Lindquist E.A."/>
            <person name="Lipzen A."/>
            <person name="Lundell T."/>
            <person name="Morin E."/>
            <person name="Murat C."/>
            <person name="Riley R."/>
            <person name="Ohm R."/>
            <person name="Sun H."/>
            <person name="Tunlid A."/>
            <person name="Henrissat B."/>
            <person name="Grigoriev I.V."/>
            <person name="Hibbett D.S."/>
            <person name="Martin F."/>
        </authorList>
    </citation>
    <scope>NUCLEOTIDE SEQUENCE [LARGE SCALE GENOMIC DNA]</scope>
    <source>
        <strain evidence="7">UH-Slu-Lm8-n1</strain>
    </source>
</reference>
<dbReference type="OrthoDB" id="410651at2759"/>
<evidence type="ECO:0000256" key="4">
    <source>
        <dbReference type="ARBA" id="ARBA00023136"/>
    </source>
</evidence>
<proteinExistence type="predicted"/>
<dbReference type="InterPro" id="IPR050997">
    <property type="entry name" value="MAPEG"/>
</dbReference>
<dbReference type="GO" id="GO:0005783">
    <property type="term" value="C:endoplasmic reticulum"/>
    <property type="evidence" value="ECO:0007669"/>
    <property type="project" value="TreeGrafter"/>
</dbReference>
<reference evidence="6 7" key="1">
    <citation type="submission" date="2014-04" db="EMBL/GenBank/DDBJ databases">
        <authorList>
            <consortium name="DOE Joint Genome Institute"/>
            <person name="Kuo A."/>
            <person name="Ruytinx J."/>
            <person name="Rineau F."/>
            <person name="Colpaert J."/>
            <person name="Kohler A."/>
            <person name="Nagy L.G."/>
            <person name="Floudas D."/>
            <person name="Copeland A."/>
            <person name="Barry K.W."/>
            <person name="Cichocki N."/>
            <person name="Veneault-Fourrey C."/>
            <person name="LaButti K."/>
            <person name="Lindquist E.A."/>
            <person name="Lipzen A."/>
            <person name="Lundell T."/>
            <person name="Morin E."/>
            <person name="Murat C."/>
            <person name="Sun H."/>
            <person name="Tunlid A."/>
            <person name="Henrissat B."/>
            <person name="Grigoriev I.V."/>
            <person name="Hibbett D.S."/>
            <person name="Martin F."/>
            <person name="Nordberg H.P."/>
            <person name="Cantor M.N."/>
            <person name="Hua S.X."/>
        </authorList>
    </citation>
    <scope>NUCLEOTIDE SEQUENCE [LARGE SCALE GENOMIC DNA]</scope>
    <source>
        <strain evidence="6 7">UH-Slu-Lm8-n1</strain>
    </source>
</reference>
<evidence type="ECO:0000256" key="1">
    <source>
        <dbReference type="ARBA" id="ARBA00004141"/>
    </source>
</evidence>
<dbReference type="GO" id="GO:0004602">
    <property type="term" value="F:glutathione peroxidase activity"/>
    <property type="evidence" value="ECO:0007669"/>
    <property type="project" value="TreeGrafter"/>
</dbReference>
<evidence type="ECO:0008006" key="8">
    <source>
        <dbReference type="Google" id="ProtNLM"/>
    </source>
</evidence>
<dbReference type="PANTHER" id="PTHR10250:SF26">
    <property type="entry name" value="GLUTATHIONE S-TRANSFERASE 3, MITOCHONDRIAL"/>
    <property type="match status" value="1"/>
</dbReference>
<dbReference type="GO" id="GO:0005635">
    <property type="term" value="C:nuclear envelope"/>
    <property type="evidence" value="ECO:0007669"/>
    <property type="project" value="TreeGrafter"/>
</dbReference>
<protein>
    <recommendedName>
        <fullName evidence="8">Glutathione transferase</fullName>
    </recommendedName>
</protein>
<evidence type="ECO:0000313" key="6">
    <source>
        <dbReference type="EMBL" id="KIK37117.1"/>
    </source>
</evidence>
<feature type="transmembrane region" description="Helical" evidence="5">
    <location>
        <begin position="130"/>
        <end position="148"/>
    </location>
</feature>
<feature type="transmembrane region" description="Helical" evidence="5">
    <location>
        <begin position="12"/>
        <end position="32"/>
    </location>
</feature>
<keyword evidence="4 5" id="KW-0472">Membrane</keyword>
<organism evidence="6 7">
    <name type="scientific">Suillus luteus UH-Slu-Lm8-n1</name>
    <dbReference type="NCBI Taxonomy" id="930992"/>
    <lineage>
        <taxon>Eukaryota</taxon>
        <taxon>Fungi</taxon>
        <taxon>Dikarya</taxon>
        <taxon>Basidiomycota</taxon>
        <taxon>Agaricomycotina</taxon>
        <taxon>Agaricomycetes</taxon>
        <taxon>Agaricomycetidae</taxon>
        <taxon>Boletales</taxon>
        <taxon>Suillineae</taxon>
        <taxon>Suillaceae</taxon>
        <taxon>Suillus</taxon>
    </lineage>
</organism>
<dbReference type="HOGENOM" id="CLU_110291_1_2_1"/>
<dbReference type="InterPro" id="IPR001129">
    <property type="entry name" value="Membr-assoc_MAPEG"/>
</dbReference>
<gene>
    <name evidence="6" type="ORF">CY34DRAFT_810652</name>
</gene>
<dbReference type="PANTHER" id="PTHR10250">
    <property type="entry name" value="MICROSOMAL GLUTATHIONE S-TRANSFERASE"/>
    <property type="match status" value="1"/>
</dbReference>
<sequence length="151" mass="16151">MSSSIVLPPGFGHVAAGLVTTAWVLGWQALVVGSYRTKSGIKYPQLYAEKAEADASKEAFLFNCAQRAHQNTIEHMPLIIVTTLVASMKYPVFAGYASGLWALSRVLYTLGYTTGDPAKRNTRGGILGELPLFGLLLGSTYTAFSLLCSSA</sequence>
<dbReference type="GO" id="GO:0004364">
    <property type="term" value="F:glutathione transferase activity"/>
    <property type="evidence" value="ECO:0007669"/>
    <property type="project" value="TreeGrafter"/>
</dbReference>
<dbReference type="Proteomes" id="UP000054485">
    <property type="component" value="Unassembled WGS sequence"/>
</dbReference>
<keyword evidence="2 5" id="KW-0812">Transmembrane</keyword>
<evidence type="ECO:0000256" key="5">
    <source>
        <dbReference type="SAM" id="Phobius"/>
    </source>
</evidence>
<evidence type="ECO:0000313" key="7">
    <source>
        <dbReference type="Proteomes" id="UP000054485"/>
    </source>
</evidence>
<dbReference type="Pfam" id="PF01124">
    <property type="entry name" value="MAPEG"/>
    <property type="match status" value="1"/>
</dbReference>
<keyword evidence="3 5" id="KW-1133">Transmembrane helix</keyword>
<dbReference type="STRING" id="930992.A0A0D0AS94"/>
<name>A0A0D0AS94_9AGAM</name>
<keyword evidence="7" id="KW-1185">Reference proteome</keyword>
<dbReference type="InParanoid" id="A0A0D0AS94"/>
<dbReference type="InterPro" id="IPR023352">
    <property type="entry name" value="MAPEG-like_dom_sf"/>
</dbReference>
<dbReference type="SUPFAM" id="SSF161084">
    <property type="entry name" value="MAPEG domain-like"/>
    <property type="match status" value="1"/>
</dbReference>
<evidence type="ECO:0000256" key="2">
    <source>
        <dbReference type="ARBA" id="ARBA00022692"/>
    </source>
</evidence>